<organism evidence="15">
    <name type="scientific">Ornithodoros turicata</name>
    <dbReference type="NCBI Taxonomy" id="34597"/>
    <lineage>
        <taxon>Eukaryota</taxon>
        <taxon>Metazoa</taxon>
        <taxon>Ecdysozoa</taxon>
        <taxon>Arthropoda</taxon>
        <taxon>Chelicerata</taxon>
        <taxon>Arachnida</taxon>
        <taxon>Acari</taxon>
        <taxon>Parasitiformes</taxon>
        <taxon>Ixodida</taxon>
        <taxon>Ixodoidea</taxon>
        <taxon>Argasidae</taxon>
        <taxon>Ornithodorinae</taxon>
        <taxon>Ornithodoros</taxon>
    </lineage>
</organism>
<evidence type="ECO:0000256" key="4">
    <source>
        <dbReference type="ARBA" id="ARBA00012483"/>
    </source>
</evidence>
<keyword evidence="8" id="KW-0479">Metal-binding</keyword>
<dbReference type="PROSITE" id="PS00028">
    <property type="entry name" value="ZINC_FINGER_C2H2_1"/>
    <property type="match status" value="1"/>
</dbReference>
<feature type="region of interest" description="Disordered" evidence="13">
    <location>
        <begin position="490"/>
        <end position="525"/>
    </location>
</feature>
<keyword evidence="7" id="KW-0808">Transferase</keyword>
<keyword evidence="15" id="KW-0436">Ligase</keyword>
<dbReference type="Pfam" id="PF23202">
    <property type="entry name" value="PAH_ZNF598"/>
    <property type="match status" value="1"/>
</dbReference>
<protein>
    <recommendedName>
        <fullName evidence="4">RING-type E3 ubiquitin transferase</fullName>
        <ecNumber evidence="4">2.3.2.27</ecNumber>
    </recommendedName>
</protein>
<dbReference type="Gene3D" id="3.30.40.10">
    <property type="entry name" value="Zinc/RING finger domain, C3HC4 (zinc finger)"/>
    <property type="match status" value="1"/>
</dbReference>
<dbReference type="GO" id="GO:0016567">
    <property type="term" value="P:protein ubiquitination"/>
    <property type="evidence" value="ECO:0007669"/>
    <property type="project" value="TreeGrafter"/>
</dbReference>
<dbReference type="GO" id="GO:0016874">
    <property type="term" value="F:ligase activity"/>
    <property type="evidence" value="ECO:0007669"/>
    <property type="project" value="UniProtKB-KW"/>
</dbReference>
<keyword evidence="6" id="KW-0597">Phosphoprotein</keyword>
<comment type="pathway">
    <text evidence="3">Protein modification; protein ubiquitination.</text>
</comment>
<dbReference type="EC" id="2.3.2.27" evidence="4"/>
<reference evidence="15" key="1">
    <citation type="submission" date="2018-03" db="EMBL/GenBank/DDBJ databases">
        <title>The relapsing fever spirochete Borrelia turicatae persists in the highly oxidative environment of its soft-bodied tick vector.</title>
        <authorList>
            <person name="Bourret T.J."/>
            <person name="Boyle W.K."/>
            <person name="Valenzuela J.G."/>
            <person name="Oliveira F."/>
            <person name="Lopez J.E."/>
        </authorList>
    </citation>
    <scope>NUCLEOTIDE SEQUENCE</scope>
    <source>
        <strain evidence="15">Kansas strain/isolate</strain>
        <tissue evidence="15">Salivary glands</tissue>
    </source>
</reference>
<evidence type="ECO:0000256" key="6">
    <source>
        <dbReference type="ARBA" id="ARBA00022553"/>
    </source>
</evidence>
<dbReference type="Pfam" id="PF23208">
    <property type="entry name" value="zf_C2H2_ZNF598"/>
    <property type="match status" value="1"/>
</dbReference>
<dbReference type="InterPro" id="IPR001841">
    <property type="entry name" value="Znf_RING"/>
</dbReference>
<accession>A0A2R5L7I9</accession>
<dbReference type="InterPro" id="IPR013083">
    <property type="entry name" value="Znf_RING/FYVE/PHD"/>
</dbReference>
<evidence type="ECO:0000256" key="12">
    <source>
        <dbReference type="PROSITE-ProRule" id="PRU00175"/>
    </source>
</evidence>
<evidence type="ECO:0000259" key="14">
    <source>
        <dbReference type="PROSITE" id="PS50089"/>
    </source>
</evidence>
<dbReference type="GO" id="GO:0043022">
    <property type="term" value="F:ribosome binding"/>
    <property type="evidence" value="ECO:0007669"/>
    <property type="project" value="TreeGrafter"/>
</dbReference>
<feature type="compositionally biased region" description="Pro residues" evidence="13">
    <location>
        <begin position="498"/>
        <end position="513"/>
    </location>
</feature>
<dbReference type="GO" id="GO:0005737">
    <property type="term" value="C:cytoplasm"/>
    <property type="evidence" value="ECO:0007669"/>
    <property type="project" value="UniProtKB-SubCell"/>
</dbReference>
<comment type="catalytic activity">
    <reaction evidence="1">
        <text>S-ubiquitinyl-[E2 ubiquitin-conjugating enzyme]-L-cysteine + [acceptor protein]-L-lysine = [E2 ubiquitin-conjugating enzyme]-L-cysteine + N(6)-ubiquitinyl-[acceptor protein]-L-lysine.</text>
        <dbReference type="EC" id="2.3.2.27"/>
    </reaction>
</comment>
<evidence type="ECO:0000256" key="7">
    <source>
        <dbReference type="ARBA" id="ARBA00022679"/>
    </source>
</evidence>
<dbReference type="Pfam" id="PF23230">
    <property type="entry name" value="zf-C2H2_13"/>
    <property type="match status" value="1"/>
</dbReference>
<dbReference type="Pfam" id="PF25447">
    <property type="entry name" value="RING_ZNF598"/>
    <property type="match status" value="1"/>
</dbReference>
<evidence type="ECO:0000256" key="9">
    <source>
        <dbReference type="ARBA" id="ARBA00022771"/>
    </source>
</evidence>
<evidence type="ECO:0000313" key="15">
    <source>
        <dbReference type="EMBL" id="MBY05397.1"/>
    </source>
</evidence>
<dbReference type="SUPFAM" id="SSF57850">
    <property type="entry name" value="RING/U-box"/>
    <property type="match status" value="1"/>
</dbReference>
<dbReference type="CDD" id="cd16615">
    <property type="entry name" value="RING-HC_ZNF598"/>
    <property type="match status" value="1"/>
</dbReference>
<dbReference type="GO" id="GO:0072344">
    <property type="term" value="P:rescue of stalled ribosome"/>
    <property type="evidence" value="ECO:0007669"/>
    <property type="project" value="InterPro"/>
</dbReference>
<keyword evidence="10" id="KW-0862">Zinc</keyword>
<dbReference type="InterPro" id="IPR056437">
    <property type="entry name" value="Znf-C2H2_ZNF598/HEL2"/>
</dbReference>
<evidence type="ECO:0000256" key="2">
    <source>
        <dbReference type="ARBA" id="ARBA00004496"/>
    </source>
</evidence>
<feature type="region of interest" description="Disordered" evidence="13">
    <location>
        <begin position="388"/>
        <end position="412"/>
    </location>
</feature>
<evidence type="ECO:0000256" key="10">
    <source>
        <dbReference type="ARBA" id="ARBA00022833"/>
    </source>
</evidence>
<evidence type="ECO:0000256" key="5">
    <source>
        <dbReference type="ARBA" id="ARBA00022490"/>
    </source>
</evidence>
<dbReference type="AlphaFoldDB" id="A0A2R5L7I9"/>
<dbReference type="GO" id="GO:0061630">
    <property type="term" value="F:ubiquitin protein ligase activity"/>
    <property type="evidence" value="ECO:0007669"/>
    <property type="project" value="UniProtKB-EC"/>
</dbReference>
<dbReference type="InterPro" id="IPR044288">
    <property type="entry name" value="ZNF598/HEL2"/>
</dbReference>
<dbReference type="InterPro" id="IPR013087">
    <property type="entry name" value="Znf_C2H2_type"/>
</dbReference>
<feature type="compositionally biased region" description="Polar residues" evidence="13">
    <location>
        <begin position="429"/>
        <end position="449"/>
    </location>
</feature>
<evidence type="ECO:0000256" key="8">
    <source>
        <dbReference type="ARBA" id="ARBA00022723"/>
    </source>
</evidence>
<name>A0A2R5L7I9_9ACAR</name>
<dbReference type="InterPro" id="IPR041888">
    <property type="entry name" value="RING-HC_ZNF598/HEL2"/>
</dbReference>
<dbReference type="SMART" id="SM00355">
    <property type="entry name" value="ZnF_C2H2"/>
    <property type="match status" value="5"/>
</dbReference>
<dbReference type="PANTHER" id="PTHR22938:SF0">
    <property type="entry name" value="E3 UBIQUITIN-PROTEIN LIGASE ZNF598"/>
    <property type="match status" value="1"/>
</dbReference>
<evidence type="ECO:0000256" key="1">
    <source>
        <dbReference type="ARBA" id="ARBA00000900"/>
    </source>
</evidence>
<comment type="subcellular location">
    <subcellularLocation>
        <location evidence="2">Cytoplasm</location>
    </subcellularLocation>
</comment>
<evidence type="ECO:0000256" key="11">
    <source>
        <dbReference type="ARBA" id="ARBA00035113"/>
    </source>
</evidence>
<dbReference type="EMBL" id="GGLE01001271">
    <property type="protein sequence ID" value="MBY05397.1"/>
    <property type="molecule type" value="Transcribed_RNA"/>
</dbReference>
<feature type="compositionally biased region" description="Basic and acidic residues" evidence="13">
    <location>
        <begin position="388"/>
        <end position="407"/>
    </location>
</feature>
<comment type="similarity">
    <text evidence="11">Belongs to the ZNF598/HEL2 family.</text>
</comment>
<dbReference type="GO" id="GO:0008270">
    <property type="term" value="F:zinc ion binding"/>
    <property type="evidence" value="ECO:0007669"/>
    <property type="project" value="UniProtKB-KW"/>
</dbReference>
<feature type="domain" description="RING-type" evidence="14">
    <location>
        <begin position="10"/>
        <end position="50"/>
    </location>
</feature>
<proteinExistence type="inferred from homology"/>
<keyword evidence="9 12" id="KW-0863">Zinc-finger</keyword>
<dbReference type="InterPro" id="IPR057634">
    <property type="entry name" value="PAH_ZNF598/HEL2"/>
</dbReference>
<dbReference type="InterPro" id="IPR059042">
    <property type="entry name" value="Znf_C2H2_ZNF598"/>
</dbReference>
<evidence type="ECO:0000256" key="13">
    <source>
        <dbReference type="SAM" id="MobiDB-lite"/>
    </source>
</evidence>
<evidence type="ECO:0000256" key="3">
    <source>
        <dbReference type="ARBA" id="ARBA00004906"/>
    </source>
</evidence>
<keyword evidence="5" id="KW-0963">Cytoplasm</keyword>
<sequence length="651" mass="75262">MDVKEDDNVCIVCWREINVYAVGLCDHPVCHECSTRMRVLCKKSECPICRRNLPKVIFVKTIKPYEQLNERLYTMDPRPQICFETEEVRKVYKELLENRCKYCPPSDKPQGFINLHQLSNHIRKEHRRAFCNLCVEHLKIFPRERTAYSKKELARHLQSGDVEDTSHRGHPLCQFCNVRYFDNDELYRHLRREHYFCHFCGDDYRLQYYRSYEFLREHFRKEHFLCEEGDCKNETFTAAFRSEIDLKAHKAQHHSKTLSKAQAKQARTLELEFTITPRNRADYEDGRRRARNEDRDEQAALNLLRLSSNRPIATESWETQQPVDYRCEKEFPQLGGQTTTVTLVTTYPARRTERVDVNSVEEFPSLNPSSTPRNDCSVLFRCREPKVSIRNRNGPEPKKKESKKSFEEEFPTLSSRMTHVSSATLVPNDTRMQCSHPQGATPQPWQQNGKPKKEEAKNPTEGTTQSLLQLISEARKETPRQQVCATFTANDFPTLNGGPPPGFTAPRGPPPPGFSGGQPEKGPKACAEYTQPAGFAQRNLRLIQDVQRILGDNFMKFKQLSGAFRRDAVSAEEYFSQCVDLFGGEEEFAVVFPELLFLLPDIGKQQELVRTYNVRRRASGALPKNSRFLVCATCQQVLSGDDFRTHTATHS</sequence>
<dbReference type="PANTHER" id="PTHR22938">
    <property type="entry name" value="ZINC FINGER PROTEIN 598"/>
    <property type="match status" value="1"/>
</dbReference>
<feature type="region of interest" description="Disordered" evidence="13">
    <location>
        <begin position="429"/>
        <end position="464"/>
    </location>
</feature>
<dbReference type="PROSITE" id="PS50089">
    <property type="entry name" value="ZF_RING_2"/>
    <property type="match status" value="1"/>
</dbReference>